<keyword evidence="14" id="KW-1185">Reference proteome</keyword>
<dbReference type="GO" id="GO:0006508">
    <property type="term" value="P:proteolysis"/>
    <property type="evidence" value="ECO:0007669"/>
    <property type="project" value="UniProtKB-KW"/>
</dbReference>
<feature type="domain" description="Peptidase M16 middle/third" evidence="11">
    <location>
        <begin position="1321"/>
        <end position="1599"/>
    </location>
</feature>
<sequence length="1890" mass="222330">MIVKNEVEILSSPLQSLSDRKKYKLLKLTNGMKVLLVKNATTCGEENESGKENFAAVALTIDVGSFDDPKNVQGLAHFLEHMIFMGTEKYPKENEFDSFIKSRNGVDNAMTEAEFTQFYFKIGENHLSEALDRFSQFFICPLMKIESLEREMEAVESEFQNSIYNDTYRINQIFASIMARADSCVSNFTWGNLKTLKDGIDSKNLYKILHSFRKRFYRSNFMNLCIQSSLNFDILQSIVVRYFSEIESEYSTILRPISVNPLIDVFNPEFYNKIYHVKSYSKKRKLFMTYLLPSIKNYKDKSLDYLGYLITHEGRYGLNYYFKRNNLALHIVTKIGCRNFEGNSLFNFFSIEISLTREGYENIEKVLDAIFSYLLVIKLTAMEVHKEIFNEFKGIKELQFNYRKEKPILENVQEISLNMKYCNDEDIIVGKEMCDDFDEFLLKNLIDKLNERLFNLLILSDKYQKYDKIESWFETEYAEIDFPHKFNKLWNERWIRKDFELPNKNRFICKNFDIVTSEEENYFDEVPRLIFKSDFCKCFFKADKKFLLPHGFIYIHFLSPLTQASVVNLNMTSIYSMCVKNFLLEKLYPATLVGYNYKLNAVETGLFLRLSGFNEKLPILTDKITNALMNVNGVFDKLVFDTFKKELKKNCYNYLINSNQFIEDLRLHVLTSSHKFYFDRFKATEKIDFNKFKEFLHNFIKTLKIKVLIQGNFTKSHALAINDIIMKNLNLIEQQKKIVFKISRPLTYKIPCGSTYLKVKSLLANDKNSVVKNYYQIGTNSLESQCLLEILVKTIREPLFNKLRTKQQLGYSVSCSSKIDNDILGFAISIEIQEKRNSARLVDAKIEDFLWEYLSILNEMDVSDFEIVKRSIINQKRSIDIDLESEVNKNWNEIRERKYQFDRNEIEARQLELLDKHSLIIFFKEFLLSSNRRKLSLHVLANAGEDDTSLLQHGFIHLNLSDKSNFENENFKKYKSDFAAVAMCVKIGSFNDPKDIQGMSHLIEHMIFMGSEKYQKENDFDQFCASHSGYDNAFTEAEYTLYHFDIIQKHLSEALDRFANLFISPLMSLNSLEREISAIESEFQSNINDDDVRIAQIYATMIYDHHPSSNFIWGNLKTLHDNIDSAILHEKIHTFRKKFYTTDRMFLCVQSSIDISRIERSIVNQFSSIPSENGQETKIVQSEISKIFKPDFYKKLYFVKSTSEKCKVLISFVFPSIQKEHKFLEYLASLIQYEGPGSLSDYFMDESLALKVKSRVGLQNFEGNSFFTLFTIDVNLTSRGYQDFDCVLAAIFSFLLLLKSTKIAEHETRYNEFKTINEFKFRFRKEKTALENVQEIAVNMKDYEEKNVLIGNNFCPEFDGTIMKNLIDKLNENKFNVLILSDKYCKPYDMREKWFNTEYSAIDFPNEYKRLWNERWLKNEFYLPKSNEFICKSFEIFKNPTEKEEKYPRKIFENEICECYYKMDKKYELPYGYVFVYFILPLTQESVDNLNMTSIYSMCIKNFLSEKLYPATLVGYNYKLNSVETGLILRLSGFNEKVPLILDIITQQMKASISKNVFETFKKELKKNCHNCLMDLNILNDDYRHSILKPNHRSFLERYQKIDSIKYHNFKEFTKKLLDEMKIRLLIQGNFVKSRAEYIKEIILNNLRPQQVQQSRIHETAQIYQIPLGSTSIKTKSMRENDFNAVIKNYYQVMGKCDINPIADILVGMLIEPTFYSLRTKLCLGYGISCSLRKNNGIVGITISVEYQENLHSSDFIDTKIEEFLEEYQQILILMSDEDFAAARRCFISSKLTTENDLEVEVNRNFDEIRNNDCIFNRNELEAIESEKISKADILEFYRKVFITKDTKRKLSIQILGSTKEDLKNKKENQQNAIETSIKMFRECCKICSC</sequence>
<evidence type="ECO:0000256" key="5">
    <source>
        <dbReference type="ARBA" id="ARBA00022801"/>
    </source>
</evidence>
<dbReference type="Pfam" id="PF22456">
    <property type="entry name" value="PqqF-like_C_4"/>
    <property type="match status" value="2"/>
</dbReference>
<evidence type="ECO:0000259" key="9">
    <source>
        <dbReference type="Pfam" id="PF00675"/>
    </source>
</evidence>
<comment type="caution">
    <text evidence="13">The sequence shown here is derived from an EMBL/GenBank/DDBJ whole genome shotgun (WGS) entry which is preliminary data.</text>
</comment>
<reference evidence="13" key="1">
    <citation type="submission" date="2021-03" db="EMBL/GenBank/DDBJ databases">
        <title>Chromosome level genome of the anhydrobiotic midge Polypedilum vanderplanki.</title>
        <authorList>
            <person name="Yoshida Y."/>
            <person name="Kikawada T."/>
            <person name="Gusev O."/>
        </authorList>
    </citation>
    <scope>NUCLEOTIDE SEQUENCE</scope>
    <source>
        <strain evidence="13">NIAS01</strain>
        <tissue evidence="13">Whole body or cell culture</tissue>
    </source>
</reference>
<dbReference type="InterPro" id="IPR011249">
    <property type="entry name" value="Metalloenz_LuxS/M16"/>
</dbReference>
<dbReference type="GO" id="GO:0004222">
    <property type="term" value="F:metalloendopeptidase activity"/>
    <property type="evidence" value="ECO:0007669"/>
    <property type="project" value="InterPro"/>
</dbReference>
<dbReference type="InterPro" id="IPR032632">
    <property type="entry name" value="Peptidase_M16_M"/>
</dbReference>
<comment type="similarity">
    <text evidence="2">Belongs to the peptidase M16 family.</text>
</comment>
<dbReference type="Proteomes" id="UP001107558">
    <property type="component" value="Chromosome 2"/>
</dbReference>
<evidence type="ECO:0000313" key="13">
    <source>
        <dbReference type="EMBL" id="KAG5674724.1"/>
    </source>
</evidence>
<accession>A0A9J6BXU6</accession>
<evidence type="ECO:0000313" key="14">
    <source>
        <dbReference type="Proteomes" id="UP001107558"/>
    </source>
</evidence>
<feature type="domain" description="Peptidase M16 N-terminal" evidence="9">
    <location>
        <begin position="975"/>
        <end position="1102"/>
    </location>
</feature>
<evidence type="ECO:0000259" key="11">
    <source>
        <dbReference type="Pfam" id="PF16187"/>
    </source>
</evidence>
<dbReference type="InterPro" id="IPR007863">
    <property type="entry name" value="Peptidase_M16_C"/>
</dbReference>
<dbReference type="EMBL" id="JADBJN010000002">
    <property type="protein sequence ID" value="KAG5674724.1"/>
    <property type="molecule type" value="Genomic_DNA"/>
</dbReference>
<feature type="domain" description="Coenzyme PQQ synthesis protein F-like C-terminal lobe" evidence="12">
    <location>
        <begin position="1706"/>
        <end position="1804"/>
    </location>
</feature>
<feature type="domain" description="Peptidase M16 middle/third" evidence="11">
    <location>
        <begin position="400"/>
        <end position="673"/>
    </location>
</feature>
<keyword evidence="6" id="KW-0862">Zinc</keyword>
<dbReference type="InterPro" id="IPR054734">
    <property type="entry name" value="PqqF-like_C_4"/>
</dbReference>
<protein>
    <recommendedName>
        <fullName evidence="15">Nardilysin-like protein</fullName>
    </recommendedName>
</protein>
<feature type="domain" description="Coenzyme PQQ synthesis protein F-like C-terminal lobe" evidence="12">
    <location>
        <begin position="791"/>
        <end position="891"/>
    </location>
</feature>
<organism evidence="13 14">
    <name type="scientific">Polypedilum vanderplanki</name>
    <name type="common">Sleeping chironomid midge</name>
    <dbReference type="NCBI Taxonomy" id="319348"/>
    <lineage>
        <taxon>Eukaryota</taxon>
        <taxon>Metazoa</taxon>
        <taxon>Ecdysozoa</taxon>
        <taxon>Arthropoda</taxon>
        <taxon>Hexapoda</taxon>
        <taxon>Insecta</taxon>
        <taxon>Pterygota</taxon>
        <taxon>Neoptera</taxon>
        <taxon>Endopterygota</taxon>
        <taxon>Diptera</taxon>
        <taxon>Nematocera</taxon>
        <taxon>Chironomoidea</taxon>
        <taxon>Chironomidae</taxon>
        <taxon>Chironominae</taxon>
        <taxon>Polypedilum</taxon>
        <taxon>Polypedilum</taxon>
    </lineage>
</organism>
<evidence type="ECO:0000256" key="6">
    <source>
        <dbReference type="ARBA" id="ARBA00022833"/>
    </source>
</evidence>
<dbReference type="Pfam" id="PF00675">
    <property type="entry name" value="Peptidase_M16"/>
    <property type="match status" value="2"/>
</dbReference>
<dbReference type="GO" id="GO:0046872">
    <property type="term" value="F:metal ion binding"/>
    <property type="evidence" value="ECO:0007669"/>
    <property type="project" value="UniProtKB-KW"/>
</dbReference>
<evidence type="ECO:0000256" key="7">
    <source>
        <dbReference type="ARBA" id="ARBA00023049"/>
    </source>
</evidence>
<dbReference type="FunFam" id="3.30.830.10:FF:000012">
    <property type="entry name" value="Protease 3"/>
    <property type="match status" value="1"/>
</dbReference>
<keyword evidence="7" id="KW-0482">Metalloprotease</keyword>
<dbReference type="Pfam" id="PF05193">
    <property type="entry name" value="Peptidase_M16_C"/>
    <property type="match status" value="2"/>
</dbReference>
<dbReference type="PROSITE" id="PS00143">
    <property type="entry name" value="INSULINASE"/>
    <property type="match status" value="2"/>
</dbReference>
<dbReference type="OrthoDB" id="952271at2759"/>
<dbReference type="GO" id="GO:0005737">
    <property type="term" value="C:cytoplasm"/>
    <property type="evidence" value="ECO:0007669"/>
    <property type="project" value="UniProtKB-ARBA"/>
</dbReference>
<feature type="domain" description="Peptidase M16 C-terminal" evidence="10">
    <location>
        <begin position="209"/>
        <end position="379"/>
    </location>
</feature>
<evidence type="ECO:0000259" key="10">
    <source>
        <dbReference type="Pfam" id="PF05193"/>
    </source>
</evidence>
<evidence type="ECO:0008006" key="15">
    <source>
        <dbReference type="Google" id="ProtNLM"/>
    </source>
</evidence>
<gene>
    <name evidence="13" type="ORF">PVAND_004676</name>
</gene>
<dbReference type="SUPFAM" id="SSF63411">
    <property type="entry name" value="LuxS/MPP-like metallohydrolase"/>
    <property type="match status" value="8"/>
</dbReference>
<feature type="domain" description="Peptidase M16 N-terminal" evidence="9">
    <location>
        <begin position="51"/>
        <end position="178"/>
    </location>
</feature>
<dbReference type="PANTHER" id="PTHR43690:SF18">
    <property type="entry name" value="INSULIN-DEGRADING ENZYME-RELATED"/>
    <property type="match status" value="1"/>
</dbReference>
<keyword evidence="3" id="KW-0645">Protease</keyword>
<evidence type="ECO:0000259" key="12">
    <source>
        <dbReference type="Pfam" id="PF22456"/>
    </source>
</evidence>
<evidence type="ECO:0000256" key="1">
    <source>
        <dbReference type="ARBA" id="ARBA00001947"/>
    </source>
</evidence>
<feature type="coiled-coil region" evidence="8">
    <location>
        <begin position="1853"/>
        <end position="1880"/>
    </location>
</feature>
<evidence type="ECO:0000256" key="2">
    <source>
        <dbReference type="ARBA" id="ARBA00007261"/>
    </source>
</evidence>
<evidence type="ECO:0000256" key="8">
    <source>
        <dbReference type="SAM" id="Coils"/>
    </source>
</evidence>
<evidence type="ECO:0000256" key="3">
    <source>
        <dbReference type="ARBA" id="ARBA00022670"/>
    </source>
</evidence>
<proteinExistence type="inferred from homology"/>
<keyword evidence="4" id="KW-0479">Metal-binding</keyword>
<dbReference type="PANTHER" id="PTHR43690">
    <property type="entry name" value="NARDILYSIN"/>
    <property type="match status" value="1"/>
</dbReference>
<dbReference type="InterPro" id="IPR001431">
    <property type="entry name" value="Pept_M16_Zn_BS"/>
</dbReference>
<comment type="cofactor">
    <cofactor evidence="1">
        <name>Zn(2+)</name>
        <dbReference type="ChEBI" id="CHEBI:29105"/>
    </cofactor>
</comment>
<dbReference type="Gene3D" id="3.30.830.10">
    <property type="entry name" value="Metalloenzyme, LuxS/M16 peptidase-like"/>
    <property type="match status" value="8"/>
</dbReference>
<dbReference type="Pfam" id="PF16187">
    <property type="entry name" value="Peptidase_M16_M"/>
    <property type="match status" value="2"/>
</dbReference>
<name>A0A9J6BXU6_POLVA</name>
<keyword evidence="5" id="KW-0378">Hydrolase</keyword>
<keyword evidence="8" id="KW-0175">Coiled coil</keyword>
<feature type="domain" description="Peptidase M16 C-terminal" evidence="10">
    <location>
        <begin position="1129"/>
        <end position="1307"/>
    </location>
</feature>
<dbReference type="InterPro" id="IPR050626">
    <property type="entry name" value="Peptidase_M16"/>
</dbReference>
<evidence type="ECO:0000256" key="4">
    <source>
        <dbReference type="ARBA" id="ARBA00022723"/>
    </source>
</evidence>
<dbReference type="InterPro" id="IPR011765">
    <property type="entry name" value="Pept_M16_N"/>
</dbReference>